<dbReference type="Gene3D" id="3.90.280.10">
    <property type="entry name" value="PEBP-like"/>
    <property type="match status" value="1"/>
</dbReference>
<evidence type="ECO:0008006" key="3">
    <source>
        <dbReference type="Google" id="ProtNLM"/>
    </source>
</evidence>
<reference evidence="2" key="1">
    <citation type="journal article" date="2013" name="Genome Announc.">
        <title>Draft genome sequence of the ascomycete Phaeoacremonium aleophilum strain UCR-PA7, a causal agent of the esca disease complex in grapevines.</title>
        <authorList>
            <person name="Blanco-Ulate B."/>
            <person name="Rolshausen P."/>
            <person name="Cantu D."/>
        </authorList>
    </citation>
    <scope>NUCLEOTIDE SEQUENCE [LARGE SCALE GENOMIC DNA]</scope>
    <source>
        <strain evidence="2">UCR-PA7</strain>
    </source>
</reference>
<dbReference type="KEGG" id="tmn:UCRPA7_1735"/>
<sequence length="203" mass="22663">MTAVLEVTLAWFFKNAKGRDEKSFYRNEAFKDFPEPTIPITSPDCGESGATLAVDYTADGAKKFPTLEWTAPAEIAGAVKEWLLIPEDPDVPLKTPICHGVYGGIPPNKTRVEPKDFELEDESKALLKGGFHYGKNMRSVIYVPPRPLMNHGVHRYFFQIIALSEPLDKKLLASKASREQVAEAVKGKVLGWGLWVGSCERKW</sequence>
<gene>
    <name evidence="1" type="ORF">UCRPA7_1735</name>
</gene>
<dbReference type="eggNOG" id="ENOG502SQR1">
    <property type="taxonomic scope" value="Eukaryota"/>
</dbReference>
<evidence type="ECO:0000313" key="1">
    <source>
        <dbReference type="EMBL" id="EOO02752.1"/>
    </source>
</evidence>
<dbReference type="Proteomes" id="UP000014074">
    <property type="component" value="Unassembled WGS sequence"/>
</dbReference>
<proteinExistence type="predicted"/>
<accession>R8BTQ7</accession>
<dbReference type="PANTHER" id="PTHR30289">
    <property type="entry name" value="UNCHARACTERIZED PROTEIN YBCL-RELATED"/>
    <property type="match status" value="1"/>
</dbReference>
<protein>
    <recommendedName>
        <fullName evidence="3">PEBP-like protein</fullName>
    </recommendedName>
</protein>
<dbReference type="GeneID" id="19321914"/>
<name>R8BTQ7_PHAM7</name>
<dbReference type="InterPro" id="IPR008914">
    <property type="entry name" value="PEBP"/>
</dbReference>
<dbReference type="EMBL" id="KB932902">
    <property type="protein sequence ID" value="EOO02752.1"/>
    <property type="molecule type" value="Genomic_DNA"/>
</dbReference>
<dbReference type="AlphaFoldDB" id="R8BTQ7"/>
<dbReference type="InterPro" id="IPR036610">
    <property type="entry name" value="PEBP-like_sf"/>
</dbReference>
<organism evidence="1 2">
    <name type="scientific">Phaeoacremonium minimum (strain UCR-PA7)</name>
    <name type="common">Esca disease fungus</name>
    <name type="synonym">Togninia minima</name>
    <dbReference type="NCBI Taxonomy" id="1286976"/>
    <lineage>
        <taxon>Eukaryota</taxon>
        <taxon>Fungi</taxon>
        <taxon>Dikarya</taxon>
        <taxon>Ascomycota</taxon>
        <taxon>Pezizomycotina</taxon>
        <taxon>Sordariomycetes</taxon>
        <taxon>Sordariomycetidae</taxon>
        <taxon>Togniniales</taxon>
        <taxon>Togniniaceae</taxon>
        <taxon>Phaeoacremonium</taxon>
    </lineage>
</organism>
<dbReference type="PANTHER" id="PTHR30289:SF1">
    <property type="entry name" value="PEBP (PHOSPHATIDYLETHANOLAMINE-BINDING PROTEIN) FAMILY PROTEIN"/>
    <property type="match status" value="1"/>
</dbReference>
<dbReference type="CDD" id="cd00457">
    <property type="entry name" value="PEBP"/>
    <property type="match status" value="1"/>
</dbReference>
<dbReference type="SUPFAM" id="SSF49777">
    <property type="entry name" value="PEBP-like"/>
    <property type="match status" value="1"/>
</dbReference>
<dbReference type="HOGENOM" id="CLU_083918_1_0_1"/>
<keyword evidence="2" id="KW-1185">Reference proteome</keyword>
<evidence type="ECO:0000313" key="2">
    <source>
        <dbReference type="Proteomes" id="UP000014074"/>
    </source>
</evidence>
<dbReference type="Pfam" id="PF01161">
    <property type="entry name" value="PBP"/>
    <property type="match status" value="1"/>
</dbReference>
<dbReference type="RefSeq" id="XP_007912505.1">
    <property type="nucleotide sequence ID" value="XM_007914314.1"/>
</dbReference>
<dbReference type="InterPro" id="IPR049556">
    <property type="entry name" value="PhiB"/>
</dbReference>
<dbReference type="OrthoDB" id="10251855at2759"/>